<accession>A0A6H5HTA0</accession>
<evidence type="ECO:0000256" key="2">
    <source>
        <dbReference type="ARBA" id="ARBA00004123"/>
    </source>
</evidence>
<dbReference type="AlphaFoldDB" id="A0A6H5HTA0"/>
<organism evidence="9 10">
    <name type="scientific">Nesidiocoris tenuis</name>
    <dbReference type="NCBI Taxonomy" id="355587"/>
    <lineage>
        <taxon>Eukaryota</taxon>
        <taxon>Metazoa</taxon>
        <taxon>Ecdysozoa</taxon>
        <taxon>Arthropoda</taxon>
        <taxon>Hexapoda</taxon>
        <taxon>Insecta</taxon>
        <taxon>Pterygota</taxon>
        <taxon>Neoptera</taxon>
        <taxon>Paraneoptera</taxon>
        <taxon>Hemiptera</taxon>
        <taxon>Heteroptera</taxon>
        <taxon>Panheteroptera</taxon>
        <taxon>Cimicomorpha</taxon>
        <taxon>Miridae</taxon>
        <taxon>Dicyphina</taxon>
        <taxon>Nesidiocoris</taxon>
    </lineage>
</organism>
<keyword evidence="7" id="KW-0539">Nucleus</keyword>
<dbReference type="InterPro" id="IPR045249">
    <property type="entry name" value="HARBI1-like"/>
</dbReference>
<sequence>MPSTPQELTAAQTKFYQRCGLPRVVGALDCTHVKIQSPGGLMAEQFRNRKGYFSLNVQSVSSEDLQILNLVVRWPGSVHDQTIFNNSALKNQFERGDFGNGILLADCGYANTRYVATPLAQTRNAAERQYQEAVIRGRNPVERKYGVWKRRFPVLSLGLRLKLPNAQAVVLATGVLHNIAKLMDGAEPPLDPSVCLPPLMRLTTEKFSMELLLMATPETN</sequence>
<dbReference type="PANTHER" id="PTHR22930">
    <property type="match status" value="1"/>
</dbReference>
<keyword evidence="4" id="KW-0540">Nuclease</keyword>
<gene>
    <name evidence="9" type="ORF">NTEN_LOCUS23755</name>
</gene>
<evidence type="ECO:0000256" key="3">
    <source>
        <dbReference type="ARBA" id="ARBA00006958"/>
    </source>
</evidence>
<evidence type="ECO:0000313" key="10">
    <source>
        <dbReference type="Proteomes" id="UP000479000"/>
    </source>
</evidence>
<evidence type="ECO:0000256" key="4">
    <source>
        <dbReference type="ARBA" id="ARBA00022722"/>
    </source>
</evidence>
<keyword evidence="10" id="KW-1185">Reference proteome</keyword>
<name>A0A6H5HTA0_9HEMI</name>
<evidence type="ECO:0000313" key="9">
    <source>
        <dbReference type="EMBL" id="CAB0020151.1"/>
    </source>
</evidence>
<dbReference type="GO" id="GO:0046872">
    <property type="term" value="F:metal ion binding"/>
    <property type="evidence" value="ECO:0007669"/>
    <property type="project" value="UniProtKB-KW"/>
</dbReference>
<keyword evidence="6" id="KW-0378">Hydrolase</keyword>
<feature type="domain" description="DDE Tnp4" evidence="8">
    <location>
        <begin position="28"/>
        <end position="178"/>
    </location>
</feature>
<dbReference type="OrthoDB" id="6584660at2759"/>
<evidence type="ECO:0000256" key="6">
    <source>
        <dbReference type="ARBA" id="ARBA00022801"/>
    </source>
</evidence>
<dbReference type="EMBL" id="CADCXU010035059">
    <property type="protein sequence ID" value="CAB0020151.1"/>
    <property type="molecule type" value="Genomic_DNA"/>
</dbReference>
<dbReference type="Proteomes" id="UP000479000">
    <property type="component" value="Unassembled WGS sequence"/>
</dbReference>
<keyword evidence="5" id="KW-0479">Metal-binding</keyword>
<evidence type="ECO:0000256" key="1">
    <source>
        <dbReference type="ARBA" id="ARBA00001968"/>
    </source>
</evidence>
<comment type="subcellular location">
    <subcellularLocation>
        <location evidence="2">Nucleus</location>
    </subcellularLocation>
</comment>
<evidence type="ECO:0000256" key="7">
    <source>
        <dbReference type="ARBA" id="ARBA00023242"/>
    </source>
</evidence>
<dbReference type="InterPro" id="IPR027806">
    <property type="entry name" value="HARBI1_dom"/>
</dbReference>
<dbReference type="GO" id="GO:0005634">
    <property type="term" value="C:nucleus"/>
    <property type="evidence" value="ECO:0007669"/>
    <property type="project" value="UniProtKB-SubCell"/>
</dbReference>
<comment type="cofactor">
    <cofactor evidence="1">
        <name>a divalent metal cation</name>
        <dbReference type="ChEBI" id="CHEBI:60240"/>
    </cofactor>
</comment>
<dbReference type="GO" id="GO:0016787">
    <property type="term" value="F:hydrolase activity"/>
    <property type="evidence" value="ECO:0007669"/>
    <property type="project" value="UniProtKB-KW"/>
</dbReference>
<evidence type="ECO:0000259" key="8">
    <source>
        <dbReference type="Pfam" id="PF13359"/>
    </source>
</evidence>
<comment type="similarity">
    <text evidence="3">Belongs to the HARBI1 family.</text>
</comment>
<reference evidence="9 10" key="1">
    <citation type="submission" date="2020-02" db="EMBL/GenBank/DDBJ databases">
        <authorList>
            <person name="Ferguson B K."/>
        </authorList>
    </citation>
    <scope>NUCLEOTIDE SEQUENCE [LARGE SCALE GENOMIC DNA]</scope>
</reference>
<dbReference type="GO" id="GO:0004518">
    <property type="term" value="F:nuclease activity"/>
    <property type="evidence" value="ECO:0007669"/>
    <property type="project" value="UniProtKB-KW"/>
</dbReference>
<dbReference type="Pfam" id="PF13359">
    <property type="entry name" value="DDE_Tnp_4"/>
    <property type="match status" value="1"/>
</dbReference>
<evidence type="ECO:0000256" key="5">
    <source>
        <dbReference type="ARBA" id="ARBA00022723"/>
    </source>
</evidence>
<protein>
    <recommendedName>
        <fullName evidence="8">DDE Tnp4 domain-containing protein</fullName>
    </recommendedName>
</protein>
<dbReference type="PANTHER" id="PTHR22930:SF289">
    <property type="entry name" value="DDE TNP4 DOMAIN-CONTAINING PROTEIN-RELATED"/>
    <property type="match status" value="1"/>
</dbReference>
<proteinExistence type="inferred from homology"/>